<evidence type="ECO:0000256" key="1">
    <source>
        <dbReference type="ARBA" id="ARBA00001913"/>
    </source>
</evidence>
<evidence type="ECO:0000259" key="9">
    <source>
        <dbReference type="Pfam" id="PF05826"/>
    </source>
</evidence>
<evidence type="ECO:0000256" key="3">
    <source>
        <dbReference type="ARBA" id="ARBA00013278"/>
    </source>
</evidence>
<dbReference type="EMBL" id="GEZM01068223">
    <property type="protein sequence ID" value="JAV67077.1"/>
    <property type="molecule type" value="Transcribed_RNA"/>
</dbReference>
<dbReference type="InterPro" id="IPR033113">
    <property type="entry name" value="PLA2_histidine"/>
</dbReference>
<evidence type="ECO:0000256" key="6">
    <source>
        <dbReference type="ARBA" id="ARBA00023098"/>
    </source>
</evidence>
<comment type="cofactor">
    <cofactor evidence="1">
        <name>Ca(2+)</name>
        <dbReference type="ChEBI" id="CHEBI:29108"/>
    </cofactor>
</comment>
<keyword evidence="8" id="KW-0732">Signal</keyword>
<evidence type="ECO:0000256" key="5">
    <source>
        <dbReference type="ARBA" id="ARBA00022963"/>
    </source>
</evidence>
<evidence type="ECO:0000256" key="7">
    <source>
        <dbReference type="ARBA" id="ARBA00029903"/>
    </source>
</evidence>
<sequence>MAINYGKIVFIFVLCAIVVASAKNFTNFLATNVLPDGEIERRIHYRGVTAKETTVSNTSKVRLTFRQLTDGKHFIQLIYDDRDNIIDCEYLHQRDQVELFLVKFNEDLIKTTSNVTVDSLDDRRLPDDIRPWWHYSKLRDLCRKSHKAIRKSLREVRQREESSRKRSRQTRAISDYLIWPGTLWCGYDHIAPSYTNLGAMSNTDRCCRKHDHCKLNIHGFTTKYHFYNPKPFTMSHCFCDNSFRACLKMADTSDANLVGKLFFNIIQTKCFVLKPKKYCAKRSWWGKCTKTKYTKQAIIRDNLAY</sequence>
<reference evidence="10" key="1">
    <citation type="journal article" date="2016" name="Sci. Rep.">
        <title>Molecular characterization of firefly nuptial gifts: a multi-omics approach sheds light on postcopulatory sexual selection.</title>
        <authorList>
            <person name="Al-Wathiqui N."/>
            <person name="Fallon T.R."/>
            <person name="South A."/>
            <person name="Weng J.K."/>
            <person name="Lewis S.M."/>
        </authorList>
    </citation>
    <scope>NUCLEOTIDE SEQUENCE</scope>
</reference>
<dbReference type="AlphaFoldDB" id="A0A1Y1L7M9"/>
<feature type="domain" description="Phospholipase A2-like central" evidence="9">
    <location>
        <begin position="178"/>
        <end position="273"/>
    </location>
</feature>
<dbReference type="Pfam" id="PF05826">
    <property type="entry name" value="Phospholip_A2_2"/>
    <property type="match status" value="1"/>
</dbReference>
<name>A0A1Y1L7M9_PHOPY</name>
<accession>A0A1Y1L7M9</accession>
<dbReference type="SUPFAM" id="SSF48619">
    <property type="entry name" value="Phospholipase A2, PLA2"/>
    <property type="match status" value="1"/>
</dbReference>
<dbReference type="GO" id="GO:0005576">
    <property type="term" value="C:extracellular region"/>
    <property type="evidence" value="ECO:0007669"/>
    <property type="project" value="UniProtKB-SubCell"/>
</dbReference>
<evidence type="ECO:0000256" key="4">
    <source>
        <dbReference type="ARBA" id="ARBA00022525"/>
    </source>
</evidence>
<dbReference type="PROSITE" id="PS00118">
    <property type="entry name" value="PA2_HIS"/>
    <property type="match status" value="1"/>
</dbReference>
<proteinExistence type="predicted"/>
<dbReference type="GO" id="GO:0016042">
    <property type="term" value="P:lipid catabolic process"/>
    <property type="evidence" value="ECO:0007669"/>
    <property type="project" value="UniProtKB-KW"/>
</dbReference>
<comment type="subcellular location">
    <subcellularLocation>
        <location evidence="2">Secreted</location>
    </subcellularLocation>
</comment>
<evidence type="ECO:0000256" key="2">
    <source>
        <dbReference type="ARBA" id="ARBA00004613"/>
    </source>
</evidence>
<keyword evidence="5" id="KW-0442">Lipid degradation</keyword>
<evidence type="ECO:0000256" key="8">
    <source>
        <dbReference type="SAM" id="SignalP"/>
    </source>
</evidence>
<dbReference type="PANTHER" id="PTHR12253">
    <property type="entry name" value="RH14732P"/>
    <property type="match status" value="1"/>
</dbReference>
<dbReference type="InterPro" id="IPR016090">
    <property type="entry name" value="PLA2-like_dom"/>
</dbReference>
<dbReference type="EC" id="3.1.1.4" evidence="3"/>
<dbReference type="CDD" id="cd04704">
    <property type="entry name" value="PLA2_bee_venom_like"/>
    <property type="match status" value="1"/>
</dbReference>
<dbReference type="GO" id="GO:0004623">
    <property type="term" value="F:phospholipase A2 activity"/>
    <property type="evidence" value="ECO:0007669"/>
    <property type="project" value="UniProtKB-EC"/>
</dbReference>
<dbReference type="GO" id="GO:0006644">
    <property type="term" value="P:phospholipid metabolic process"/>
    <property type="evidence" value="ECO:0007669"/>
    <property type="project" value="InterPro"/>
</dbReference>
<dbReference type="GO" id="GO:0050482">
    <property type="term" value="P:arachidonate secretion"/>
    <property type="evidence" value="ECO:0007669"/>
    <property type="project" value="InterPro"/>
</dbReference>
<dbReference type="Gene3D" id="1.20.90.10">
    <property type="entry name" value="Phospholipase A2 domain"/>
    <property type="match status" value="1"/>
</dbReference>
<keyword evidence="6" id="KW-0443">Lipid metabolism</keyword>
<protein>
    <recommendedName>
        <fullName evidence="3">phospholipase A2</fullName>
        <ecNumber evidence="3">3.1.1.4</ecNumber>
    </recommendedName>
    <alternativeName>
        <fullName evidence="7">Phosphatidylcholine 2-acylhydrolase</fullName>
    </alternativeName>
</protein>
<feature type="chain" id="PRO_5012620968" description="phospholipase A2" evidence="8">
    <location>
        <begin position="23"/>
        <end position="305"/>
    </location>
</feature>
<evidence type="ECO:0000313" key="10">
    <source>
        <dbReference type="EMBL" id="JAV67077.1"/>
    </source>
</evidence>
<feature type="signal peptide" evidence="8">
    <location>
        <begin position="1"/>
        <end position="22"/>
    </location>
</feature>
<dbReference type="InterPro" id="IPR036444">
    <property type="entry name" value="PLipase_A2_dom_sf"/>
</dbReference>
<keyword evidence="4" id="KW-0964">Secreted</keyword>
<organism evidence="10">
    <name type="scientific">Photinus pyralis</name>
    <name type="common">Common eastern firefly</name>
    <name type="synonym">Lampyris pyralis</name>
    <dbReference type="NCBI Taxonomy" id="7054"/>
    <lineage>
        <taxon>Eukaryota</taxon>
        <taxon>Metazoa</taxon>
        <taxon>Ecdysozoa</taxon>
        <taxon>Arthropoda</taxon>
        <taxon>Hexapoda</taxon>
        <taxon>Insecta</taxon>
        <taxon>Pterygota</taxon>
        <taxon>Neoptera</taxon>
        <taxon>Endopterygota</taxon>
        <taxon>Coleoptera</taxon>
        <taxon>Polyphaga</taxon>
        <taxon>Elateriformia</taxon>
        <taxon>Elateroidea</taxon>
        <taxon>Lampyridae</taxon>
        <taxon>Lampyrinae</taxon>
        <taxon>Photinus</taxon>
    </lineage>
</organism>